<sequence>MASLSCGAVFVKYILCLFNFAFFAAGGLILALSVWLAVDNTSFLLLTRLSTNPSLQVYNTPSVLEQGAYVMIAAGALIFLLGFLGCCGAAMESRSLLTTYGLLIIVLFVMQVAGGVLAAVYRTQAEDELEELLKFSLQKYYSTPQRANAVTLAWDAVMEELECCGVNNYTDFEKAALWQTNKTNKQLVPLACCAKTKVLRPTSASDMQILPQNDAPLPLLLHDAPLPLLLHDTGGLGQDFGGLQSVDGLQQNGFGGSQQQRDEPFALQQRQRNRHRNRQQQRALSCINNPTASNSFYLTGCYGRLRSWSRRNSSIIMYTAIALGIAQLLAILLAFTLCSTVGGDAK</sequence>
<name>A0A2P2I445_9CRUS</name>
<keyword evidence="4 5" id="KW-0472">Membrane</keyword>
<evidence type="ECO:0000313" key="7">
    <source>
        <dbReference type="EMBL" id="LAC22896.1"/>
    </source>
</evidence>
<feature type="transmembrane region" description="Helical" evidence="5">
    <location>
        <begin position="97"/>
        <end position="121"/>
    </location>
</feature>
<organism evidence="6">
    <name type="scientific">Hirondellea gigas</name>
    <dbReference type="NCBI Taxonomy" id="1518452"/>
    <lineage>
        <taxon>Eukaryota</taxon>
        <taxon>Metazoa</taxon>
        <taxon>Ecdysozoa</taxon>
        <taxon>Arthropoda</taxon>
        <taxon>Crustacea</taxon>
        <taxon>Multicrustacea</taxon>
        <taxon>Malacostraca</taxon>
        <taxon>Eumalacostraca</taxon>
        <taxon>Peracarida</taxon>
        <taxon>Amphipoda</taxon>
        <taxon>Amphilochidea</taxon>
        <taxon>Lysianassida</taxon>
        <taxon>Lysianassidira</taxon>
        <taxon>Lysianassoidea</taxon>
        <taxon>Lysianassidae</taxon>
        <taxon>Hirondellea</taxon>
    </lineage>
</organism>
<feature type="transmembrane region" description="Helical" evidence="5">
    <location>
        <begin position="315"/>
        <end position="337"/>
    </location>
</feature>
<dbReference type="PANTHER" id="PTHR19282">
    <property type="entry name" value="TETRASPANIN"/>
    <property type="match status" value="1"/>
</dbReference>
<reference evidence="6" key="2">
    <citation type="journal article" date="2018" name="Biosci. Biotechnol. Biochem.">
        <title>Polysaccharide hydrolase of the hadal zone amphipods Hirondellea gigas.</title>
        <authorList>
            <person name="Kobayashi H."/>
            <person name="Nagahama T."/>
            <person name="Arai W."/>
            <person name="Sasagawa Y."/>
            <person name="Umeda M."/>
            <person name="Hayashi T."/>
            <person name="Nikaido I."/>
            <person name="Watanabe H."/>
            <person name="Oguri K."/>
            <person name="Kitazato H."/>
            <person name="Fujioka K."/>
            <person name="Kido Y."/>
            <person name="Takami H."/>
        </authorList>
    </citation>
    <scope>NUCLEOTIDE SEQUENCE</scope>
    <source>
        <tissue evidence="6">Whole body</tissue>
    </source>
</reference>
<keyword evidence="3 5" id="KW-1133">Transmembrane helix</keyword>
<reference evidence="7" key="1">
    <citation type="submission" date="2017-11" db="EMBL/GenBank/DDBJ databases">
        <title>The sensing device of the deep-sea amphipod.</title>
        <authorList>
            <person name="Kobayashi H."/>
            <person name="Nagahama T."/>
            <person name="Arai W."/>
            <person name="Sasagawa Y."/>
            <person name="Umeda M."/>
            <person name="Hayashi T."/>
            <person name="Nikaido I."/>
            <person name="Watanabe H."/>
            <person name="Oguri K."/>
            <person name="Kitazato H."/>
            <person name="Fujioka K."/>
            <person name="Kido Y."/>
            <person name="Takami H."/>
        </authorList>
    </citation>
    <scope>NUCLEOTIDE SEQUENCE</scope>
    <source>
        <tissue evidence="7">Whole body</tissue>
    </source>
</reference>
<dbReference type="EMBL" id="IACF01003166">
    <property type="protein sequence ID" value="LAB68794.1"/>
    <property type="molecule type" value="mRNA"/>
</dbReference>
<proteinExistence type="evidence at transcript level"/>
<evidence type="ECO:0000256" key="1">
    <source>
        <dbReference type="ARBA" id="ARBA00004141"/>
    </source>
</evidence>
<dbReference type="Pfam" id="PF00335">
    <property type="entry name" value="Tetraspanin"/>
    <property type="match status" value="1"/>
</dbReference>
<evidence type="ECO:0000256" key="2">
    <source>
        <dbReference type="ARBA" id="ARBA00022692"/>
    </source>
</evidence>
<protein>
    <submittedName>
        <fullName evidence="7">Tetraspanin-1 isoform X1</fullName>
    </submittedName>
    <submittedName>
        <fullName evidence="6">Tetraspanin-18</fullName>
    </submittedName>
</protein>
<feature type="transmembrane region" description="Helical" evidence="5">
    <location>
        <begin position="68"/>
        <end position="91"/>
    </location>
</feature>
<evidence type="ECO:0000256" key="3">
    <source>
        <dbReference type="ARBA" id="ARBA00022989"/>
    </source>
</evidence>
<dbReference type="InterPro" id="IPR008952">
    <property type="entry name" value="Tetraspanin_EC2_sf"/>
</dbReference>
<comment type="subcellular location">
    <subcellularLocation>
        <location evidence="1">Membrane</location>
        <topology evidence="1">Multi-pass membrane protein</topology>
    </subcellularLocation>
</comment>
<feature type="transmembrane region" description="Helical" evidence="5">
    <location>
        <begin position="12"/>
        <end position="38"/>
    </location>
</feature>
<evidence type="ECO:0000256" key="4">
    <source>
        <dbReference type="ARBA" id="ARBA00023136"/>
    </source>
</evidence>
<dbReference type="SUPFAM" id="SSF48652">
    <property type="entry name" value="Tetraspanin"/>
    <property type="match status" value="1"/>
</dbReference>
<dbReference type="EMBL" id="IACT01003666">
    <property type="protein sequence ID" value="LAC22896.1"/>
    <property type="molecule type" value="mRNA"/>
</dbReference>
<dbReference type="PRINTS" id="PR00259">
    <property type="entry name" value="TMFOUR"/>
</dbReference>
<dbReference type="PANTHER" id="PTHR19282:SF552">
    <property type="entry name" value="TETRASPANIN"/>
    <property type="match status" value="1"/>
</dbReference>
<dbReference type="AlphaFoldDB" id="A0A2P2I445"/>
<evidence type="ECO:0000313" key="6">
    <source>
        <dbReference type="EMBL" id="LAB68794.1"/>
    </source>
</evidence>
<dbReference type="InterPro" id="IPR018499">
    <property type="entry name" value="Tetraspanin/Peripherin"/>
</dbReference>
<dbReference type="Gene3D" id="1.10.1450.10">
    <property type="entry name" value="Tetraspanin"/>
    <property type="match status" value="1"/>
</dbReference>
<evidence type="ECO:0000256" key="5">
    <source>
        <dbReference type="SAM" id="Phobius"/>
    </source>
</evidence>
<accession>A0A2P2I445</accession>
<dbReference type="GO" id="GO:0005886">
    <property type="term" value="C:plasma membrane"/>
    <property type="evidence" value="ECO:0007669"/>
    <property type="project" value="TreeGrafter"/>
</dbReference>
<keyword evidence="2 5" id="KW-0812">Transmembrane</keyword>
<dbReference type="CDD" id="cd03156">
    <property type="entry name" value="uroplakin_I_like_LEL"/>
    <property type="match status" value="1"/>
</dbReference>